<dbReference type="Gene3D" id="1.10.287.130">
    <property type="match status" value="1"/>
</dbReference>
<dbReference type="FunFam" id="3.30.565.10:FF:000006">
    <property type="entry name" value="Sensor histidine kinase WalK"/>
    <property type="match status" value="1"/>
</dbReference>
<sequence>MYKVLTNELDRVEHIQRLRQERQLSMPELNSIPLEFRQKIPRSFILDQQLVEETKNRLKSMLIIVNLGILGVSSLAGYFLAGRTLQPIKEIVDEQNRFISDASHELRTPITSLKTEIEVNLRDRNLSKDAKKLLQSNLEEVNSLQSLSDNLIRLTQYQKTNYNIHFDDLSLLEIVVDACKKVANLAKHKKITIKNQVKDFILEGDSPSLTESLVILLDNAIKYSRKNTLITLTSKKSGHSLELEIKDEGVGIAEQDIPYLFDRFYRADRSRTKTDVQGYGLGLSIAKQIVDKHNGSISVGSKLNQGTTFTIQLPLKHAHSHLTF</sequence>
<dbReference type="AlphaFoldDB" id="A0A1F6A6Y0"/>
<dbReference type="EMBL" id="MFJN01000057">
    <property type="protein sequence ID" value="OGG20087.1"/>
    <property type="molecule type" value="Genomic_DNA"/>
</dbReference>
<dbReference type="InterPro" id="IPR004358">
    <property type="entry name" value="Sig_transdc_His_kin-like_C"/>
</dbReference>
<evidence type="ECO:0000256" key="6">
    <source>
        <dbReference type="ARBA" id="ARBA00023012"/>
    </source>
</evidence>
<dbReference type="CDD" id="cd00082">
    <property type="entry name" value="HisKA"/>
    <property type="match status" value="1"/>
</dbReference>
<comment type="catalytic activity">
    <reaction evidence="1">
        <text>ATP + protein L-histidine = ADP + protein N-phospho-L-histidine.</text>
        <dbReference type="EC" id="2.7.13.3"/>
    </reaction>
</comment>
<dbReference type="STRING" id="1798384.A3D03_03600"/>
<keyword evidence="7" id="KW-0472">Membrane</keyword>
<keyword evidence="7" id="KW-1133">Transmembrane helix</keyword>
<dbReference type="GO" id="GO:0004721">
    <property type="term" value="F:phosphoprotein phosphatase activity"/>
    <property type="evidence" value="ECO:0007669"/>
    <property type="project" value="TreeGrafter"/>
</dbReference>
<evidence type="ECO:0000256" key="4">
    <source>
        <dbReference type="ARBA" id="ARBA00022679"/>
    </source>
</evidence>
<dbReference type="PANTHER" id="PTHR45453">
    <property type="entry name" value="PHOSPHATE REGULON SENSOR PROTEIN PHOR"/>
    <property type="match status" value="1"/>
</dbReference>
<evidence type="ECO:0000256" key="5">
    <source>
        <dbReference type="ARBA" id="ARBA00022777"/>
    </source>
</evidence>
<keyword evidence="5" id="KW-0418">Kinase</keyword>
<gene>
    <name evidence="9" type="ORF">A3D03_03600</name>
</gene>
<dbReference type="Proteomes" id="UP000177092">
    <property type="component" value="Unassembled WGS sequence"/>
</dbReference>
<evidence type="ECO:0000256" key="7">
    <source>
        <dbReference type="SAM" id="Phobius"/>
    </source>
</evidence>
<dbReference type="GO" id="GO:0016036">
    <property type="term" value="P:cellular response to phosphate starvation"/>
    <property type="evidence" value="ECO:0007669"/>
    <property type="project" value="TreeGrafter"/>
</dbReference>
<dbReference type="SMART" id="SM00387">
    <property type="entry name" value="HATPase_c"/>
    <property type="match status" value="1"/>
</dbReference>
<keyword evidence="6" id="KW-0902">Two-component regulatory system</keyword>
<dbReference type="SMART" id="SM00388">
    <property type="entry name" value="HisKA"/>
    <property type="match status" value="1"/>
</dbReference>
<dbReference type="InterPro" id="IPR003594">
    <property type="entry name" value="HATPase_dom"/>
</dbReference>
<evidence type="ECO:0000256" key="1">
    <source>
        <dbReference type="ARBA" id="ARBA00000085"/>
    </source>
</evidence>
<organism evidence="9 10">
    <name type="scientific">Candidatus Gottesmanbacteria bacterium RIFCSPHIGHO2_02_FULL_40_13</name>
    <dbReference type="NCBI Taxonomy" id="1798384"/>
    <lineage>
        <taxon>Bacteria</taxon>
        <taxon>Candidatus Gottesmaniibacteriota</taxon>
    </lineage>
</organism>
<evidence type="ECO:0000256" key="3">
    <source>
        <dbReference type="ARBA" id="ARBA00022553"/>
    </source>
</evidence>
<name>A0A1F6A6Y0_9BACT</name>
<dbReference type="InterPro" id="IPR003661">
    <property type="entry name" value="HisK_dim/P_dom"/>
</dbReference>
<keyword evidence="7" id="KW-0812">Transmembrane</keyword>
<evidence type="ECO:0000259" key="8">
    <source>
        <dbReference type="PROSITE" id="PS50109"/>
    </source>
</evidence>
<dbReference type="SUPFAM" id="SSF47384">
    <property type="entry name" value="Homodimeric domain of signal transducing histidine kinase"/>
    <property type="match status" value="1"/>
</dbReference>
<dbReference type="Pfam" id="PF02518">
    <property type="entry name" value="HATPase_c"/>
    <property type="match status" value="1"/>
</dbReference>
<dbReference type="GO" id="GO:0005886">
    <property type="term" value="C:plasma membrane"/>
    <property type="evidence" value="ECO:0007669"/>
    <property type="project" value="TreeGrafter"/>
</dbReference>
<feature type="domain" description="Histidine kinase" evidence="8">
    <location>
        <begin position="101"/>
        <end position="317"/>
    </location>
</feature>
<dbReference type="PROSITE" id="PS50109">
    <property type="entry name" value="HIS_KIN"/>
    <property type="match status" value="1"/>
</dbReference>
<evidence type="ECO:0000313" key="9">
    <source>
        <dbReference type="EMBL" id="OGG20087.1"/>
    </source>
</evidence>
<evidence type="ECO:0000256" key="2">
    <source>
        <dbReference type="ARBA" id="ARBA00012438"/>
    </source>
</evidence>
<protein>
    <recommendedName>
        <fullName evidence="2">histidine kinase</fullName>
        <ecNumber evidence="2">2.7.13.3</ecNumber>
    </recommendedName>
</protein>
<dbReference type="PRINTS" id="PR00344">
    <property type="entry name" value="BCTRLSENSOR"/>
</dbReference>
<dbReference type="Pfam" id="PF00512">
    <property type="entry name" value="HisKA"/>
    <property type="match status" value="1"/>
</dbReference>
<feature type="transmembrane region" description="Helical" evidence="7">
    <location>
        <begin position="61"/>
        <end position="81"/>
    </location>
</feature>
<keyword evidence="3" id="KW-0597">Phosphoprotein</keyword>
<comment type="caution">
    <text evidence="9">The sequence shown here is derived from an EMBL/GenBank/DDBJ whole genome shotgun (WGS) entry which is preliminary data.</text>
</comment>
<reference evidence="9 10" key="1">
    <citation type="journal article" date="2016" name="Nat. Commun.">
        <title>Thousands of microbial genomes shed light on interconnected biogeochemical processes in an aquifer system.</title>
        <authorList>
            <person name="Anantharaman K."/>
            <person name="Brown C.T."/>
            <person name="Hug L.A."/>
            <person name="Sharon I."/>
            <person name="Castelle C.J."/>
            <person name="Probst A.J."/>
            <person name="Thomas B.C."/>
            <person name="Singh A."/>
            <person name="Wilkins M.J."/>
            <person name="Karaoz U."/>
            <person name="Brodie E.L."/>
            <person name="Williams K.H."/>
            <person name="Hubbard S.S."/>
            <person name="Banfield J.F."/>
        </authorList>
    </citation>
    <scope>NUCLEOTIDE SEQUENCE [LARGE SCALE GENOMIC DNA]</scope>
</reference>
<accession>A0A1F6A6Y0</accession>
<dbReference type="GO" id="GO:0000155">
    <property type="term" value="F:phosphorelay sensor kinase activity"/>
    <property type="evidence" value="ECO:0007669"/>
    <property type="project" value="InterPro"/>
</dbReference>
<keyword evidence="4" id="KW-0808">Transferase</keyword>
<dbReference type="SUPFAM" id="SSF55874">
    <property type="entry name" value="ATPase domain of HSP90 chaperone/DNA topoisomerase II/histidine kinase"/>
    <property type="match status" value="1"/>
</dbReference>
<dbReference type="InterPro" id="IPR005467">
    <property type="entry name" value="His_kinase_dom"/>
</dbReference>
<dbReference type="Gene3D" id="3.30.565.10">
    <property type="entry name" value="Histidine kinase-like ATPase, C-terminal domain"/>
    <property type="match status" value="1"/>
</dbReference>
<dbReference type="PANTHER" id="PTHR45453:SF1">
    <property type="entry name" value="PHOSPHATE REGULON SENSOR PROTEIN PHOR"/>
    <property type="match status" value="1"/>
</dbReference>
<proteinExistence type="predicted"/>
<evidence type="ECO:0000313" key="10">
    <source>
        <dbReference type="Proteomes" id="UP000177092"/>
    </source>
</evidence>
<dbReference type="InterPro" id="IPR050351">
    <property type="entry name" value="BphY/WalK/GraS-like"/>
</dbReference>
<dbReference type="InterPro" id="IPR036097">
    <property type="entry name" value="HisK_dim/P_sf"/>
</dbReference>
<dbReference type="EC" id="2.7.13.3" evidence="2"/>
<dbReference type="InterPro" id="IPR036890">
    <property type="entry name" value="HATPase_C_sf"/>
</dbReference>